<keyword evidence="2" id="KW-0472">Membrane</keyword>
<dbReference type="EMBL" id="CP106735">
    <property type="protein sequence ID" value="UXX81189.1"/>
    <property type="molecule type" value="Genomic_DNA"/>
</dbReference>
<dbReference type="InterPro" id="IPR001623">
    <property type="entry name" value="DnaJ_domain"/>
</dbReference>
<protein>
    <submittedName>
        <fullName evidence="4">J domain-containing protein</fullName>
    </submittedName>
</protein>
<evidence type="ECO:0000313" key="4">
    <source>
        <dbReference type="EMBL" id="UXX81189.1"/>
    </source>
</evidence>
<dbReference type="InterPro" id="IPR036869">
    <property type="entry name" value="J_dom_sf"/>
</dbReference>
<name>A0ABY6D5K4_9BACT</name>
<dbReference type="SUPFAM" id="SSF48452">
    <property type="entry name" value="TPR-like"/>
    <property type="match status" value="1"/>
</dbReference>
<dbReference type="PROSITE" id="PS50076">
    <property type="entry name" value="DNAJ_2"/>
    <property type="match status" value="1"/>
</dbReference>
<evidence type="ECO:0000313" key="5">
    <source>
        <dbReference type="Proteomes" id="UP001062165"/>
    </source>
</evidence>
<dbReference type="InterPro" id="IPR050817">
    <property type="entry name" value="DjlA_DnaK_co-chaperone"/>
</dbReference>
<dbReference type="CDD" id="cd06257">
    <property type="entry name" value="DnaJ"/>
    <property type="match status" value="1"/>
</dbReference>
<feature type="domain" description="J" evidence="3">
    <location>
        <begin position="3"/>
        <end position="68"/>
    </location>
</feature>
<dbReference type="SMART" id="SM00271">
    <property type="entry name" value="DnaJ"/>
    <property type="match status" value="1"/>
</dbReference>
<dbReference type="InterPro" id="IPR011990">
    <property type="entry name" value="TPR-like_helical_dom_sf"/>
</dbReference>
<evidence type="ECO:0000256" key="1">
    <source>
        <dbReference type="SAM" id="MobiDB-lite"/>
    </source>
</evidence>
<feature type="transmembrane region" description="Helical" evidence="2">
    <location>
        <begin position="107"/>
        <end position="128"/>
    </location>
</feature>
<sequence>MINYYHILGVSPNATAVEIKSAYKSKALSFHPDKHNGDKNMEELFKQVNEAYQILSNPYKRSNHDMMLRYGELPPSSPSPTYQQYNRPRRPPQARKFYRPQVSNFRATAYAFLIAFSIALIMKTAMYISNEYQAKERAELLAARRLLFDQVKAAHDQGNLGKSLHLLGDMGYFLAEEGEMQAYKESLIVEIKDKADQLFEAGAYEQAIAHYDLLKDFAVSNSITYLKKMAAAYQGMGEVGKALEVFQLMHLYGYRTTSFYLEMGQLYEDGIKDLEMALNYYKIGAEMASSEYEVTIGKAYPIVISASMVPAVHYHIYMKVAQAHLNLEQYQEAVDAVSWTKDIWPDSLIQFQVEALAYHGLGQKTEMKQAVARAKQIDPNFSIDR</sequence>
<keyword evidence="5" id="KW-1185">Reference proteome</keyword>
<keyword evidence="2" id="KW-1133">Transmembrane helix</keyword>
<dbReference type="Gene3D" id="1.10.287.110">
    <property type="entry name" value="DnaJ domain"/>
    <property type="match status" value="1"/>
</dbReference>
<organism evidence="4 5">
    <name type="scientific">Reichenbachiella carrageenanivorans</name>
    <dbReference type="NCBI Taxonomy" id="2979869"/>
    <lineage>
        <taxon>Bacteria</taxon>
        <taxon>Pseudomonadati</taxon>
        <taxon>Bacteroidota</taxon>
        <taxon>Cytophagia</taxon>
        <taxon>Cytophagales</taxon>
        <taxon>Reichenbachiellaceae</taxon>
        <taxon>Reichenbachiella</taxon>
    </lineage>
</organism>
<keyword evidence="2" id="KW-0812">Transmembrane</keyword>
<accession>A0ABY6D5K4</accession>
<dbReference type="SUPFAM" id="SSF46565">
    <property type="entry name" value="Chaperone J-domain"/>
    <property type="match status" value="1"/>
</dbReference>
<dbReference type="Gene3D" id="1.25.40.10">
    <property type="entry name" value="Tetratricopeptide repeat domain"/>
    <property type="match status" value="2"/>
</dbReference>
<dbReference type="PANTHER" id="PTHR24074">
    <property type="entry name" value="CO-CHAPERONE PROTEIN DJLA"/>
    <property type="match status" value="1"/>
</dbReference>
<evidence type="ECO:0000256" key="2">
    <source>
        <dbReference type="SAM" id="Phobius"/>
    </source>
</evidence>
<dbReference type="Pfam" id="PF00226">
    <property type="entry name" value="DnaJ"/>
    <property type="match status" value="1"/>
</dbReference>
<dbReference type="RefSeq" id="WP_263052913.1">
    <property type="nucleotide sequence ID" value="NZ_CP106735.1"/>
</dbReference>
<dbReference type="PRINTS" id="PR00625">
    <property type="entry name" value="JDOMAIN"/>
</dbReference>
<reference evidence="4" key="1">
    <citation type="submission" date="2022-10" db="EMBL/GenBank/DDBJ databases">
        <title>Comparative genomics and taxonomic characterization of three novel marine species of genus Reichenbachiella exhibiting antioxidant and polysaccharide degradation activities.</title>
        <authorList>
            <person name="Muhammad N."/>
            <person name="Lee Y.-J."/>
            <person name="Ko J."/>
            <person name="Kim S.-G."/>
        </authorList>
    </citation>
    <scope>NUCLEOTIDE SEQUENCE</scope>
    <source>
        <strain evidence="4">Wsw4-B4</strain>
    </source>
</reference>
<evidence type="ECO:0000259" key="3">
    <source>
        <dbReference type="PROSITE" id="PS50076"/>
    </source>
</evidence>
<feature type="region of interest" description="Disordered" evidence="1">
    <location>
        <begin position="71"/>
        <end position="92"/>
    </location>
</feature>
<proteinExistence type="predicted"/>
<gene>
    <name evidence="4" type="ORF">N7E81_08775</name>
</gene>
<dbReference type="Proteomes" id="UP001062165">
    <property type="component" value="Chromosome"/>
</dbReference>